<feature type="transmembrane region" description="Helical" evidence="2">
    <location>
        <begin position="235"/>
        <end position="256"/>
    </location>
</feature>
<dbReference type="EnsemblMetazoa" id="G23350.11">
    <property type="protein sequence ID" value="G23350.11:cds"/>
    <property type="gene ID" value="G23350"/>
</dbReference>
<dbReference type="Gene3D" id="1.20.1250.20">
    <property type="entry name" value="MFS general substrate transporter like domains"/>
    <property type="match status" value="2"/>
</dbReference>
<dbReference type="InterPro" id="IPR011701">
    <property type="entry name" value="MFS"/>
</dbReference>
<feature type="transmembrane region" description="Helical" evidence="2">
    <location>
        <begin position="12"/>
        <end position="30"/>
    </location>
</feature>
<organism evidence="4 5">
    <name type="scientific">Magallana gigas</name>
    <name type="common">Pacific oyster</name>
    <name type="synonym">Crassostrea gigas</name>
    <dbReference type="NCBI Taxonomy" id="29159"/>
    <lineage>
        <taxon>Eukaryota</taxon>
        <taxon>Metazoa</taxon>
        <taxon>Spiralia</taxon>
        <taxon>Lophotrochozoa</taxon>
        <taxon>Mollusca</taxon>
        <taxon>Bivalvia</taxon>
        <taxon>Autobranchia</taxon>
        <taxon>Pteriomorphia</taxon>
        <taxon>Ostreida</taxon>
        <taxon>Ostreoidea</taxon>
        <taxon>Ostreidae</taxon>
        <taxon>Magallana</taxon>
    </lineage>
</organism>
<feature type="transmembrane region" description="Helical" evidence="2">
    <location>
        <begin position="164"/>
        <end position="188"/>
    </location>
</feature>
<evidence type="ECO:0000313" key="4">
    <source>
        <dbReference type="EnsemblMetazoa" id="G23350.11:cds"/>
    </source>
</evidence>
<evidence type="ECO:0000256" key="1">
    <source>
        <dbReference type="ARBA" id="ARBA00004141"/>
    </source>
</evidence>
<dbReference type="InterPro" id="IPR036259">
    <property type="entry name" value="MFS_trans_sf"/>
</dbReference>
<dbReference type="PROSITE" id="PS50850">
    <property type="entry name" value="MFS"/>
    <property type="match status" value="1"/>
</dbReference>
<feature type="transmembrane region" description="Helical" evidence="2">
    <location>
        <begin position="326"/>
        <end position="349"/>
    </location>
</feature>
<dbReference type="GO" id="GO:0022857">
    <property type="term" value="F:transmembrane transporter activity"/>
    <property type="evidence" value="ECO:0007669"/>
    <property type="project" value="InterPro"/>
</dbReference>
<name>A0A8W8KCR4_MAGGI</name>
<feature type="transmembrane region" description="Helical" evidence="2">
    <location>
        <begin position="388"/>
        <end position="410"/>
    </location>
</feature>
<feature type="transmembrane region" description="Helical" evidence="2">
    <location>
        <begin position="300"/>
        <end position="320"/>
    </location>
</feature>
<evidence type="ECO:0000259" key="3">
    <source>
        <dbReference type="PROSITE" id="PS50850"/>
    </source>
</evidence>
<keyword evidence="2" id="KW-0472">Membrane</keyword>
<accession>A0A8W8KCR4</accession>
<comment type="subcellular location">
    <subcellularLocation>
        <location evidence="1">Membrane</location>
        <topology evidence="1">Multi-pass membrane protein</topology>
    </subcellularLocation>
</comment>
<dbReference type="GO" id="GO:0016020">
    <property type="term" value="C:membrane"/>
    <property type="evidence" value="ECO:0007669"/>
    <property type="project" value="UniProtKB-SubCell"/>
</dbReference>
<evidence type="ECO:0000256" key="2">
    <source>
        <dbReference type="SAM" id="Phobius"/>
    </source>
</evidence>
<protein>
    <recommendedName>
        <fullName evidence="3">Major facilitator superfamily (MFS) profile domain-containing protein</fullName>
    </recommendedName>
</protein>
<keyword evidence="2" id="KW-0812">Transmembrane</keyword>
<dbReference type="PANTHER" id="PTHR11360">
    <property type="entry name" value="MONOCARBOXYLATE TRANSPORTER"/>
    <property type="match status" value="1"/>
</dbReference>
<dbReference type="PROSITE" id="PS51257">
    <property type="entry name" value="PROKAR_LIPOPROTEIN"/>
    <property type="match status" value="1"/>
</dbReference>
<dbReference type="Proteomes" id="UP000005408">
    <property type="component" value="Unassembled WGS sequence"/>
</dbReference>
<dbReference type="PANTHER" id="PTHR11360:SF311">
    <property type="entry name" value="MAJOR FACILITATOR SUPERFAMILY (MFS) PROFILE DOMAIN-CONTAINING PROTEIN"/>
    <property type="match status" value="1"/>
</dbReference>
<dbReference type="CDD" id="cd17352">
    <property type="entry name" value="MFS_MCT_SLC16"/>
    <property type="match status" value="1"/>
</dbReference>
<feature type="transmembrane region" description="Helical" evidence="2">
    <location>
        <begin position="361"/>
        <end position="382"/>
    </location>
</feature>
<feature type="transmembrane region" description="Helical" evidence="2">
    <location>
        <begin position="50"/>
        <end position="74"/>
    </location>
</feature>
<dbReference type="InterPro" id="IPR050327">
    <property type="entry name" value="Proton-linked_MCT"/>
</dbReference>
<feature type="transmembrane region" description="Helical" evidence="2">
    <location>
        <begin position="106"/>
        <end position="130"/>
    </location>
</feature>
<dbReference type="SMR" id="A0A8W8KCR4"/>
<keyword evidence="2" id="KW-1133">Transmembrane helix</keyword>
<dbReference type="AlphaFoldDB" id="A0A8W8KCR4"/>
<dbReference type="InterPro" id="IPR020846">
    <property type="entry name" value="MFS_dom"/>
</dbReference>
<feature type="domain" description="Major facilitator superfamily (MFS) profile" evidence="3">
    <location>
        <begin position="234"/>
        <end position="447"/>
    </location>
</feature>
<feature type="transmembrane region" description="Helical" evidence="2">
    <location>
        <begin position="81"/>
        <end position="100"/>
    </location>
</feature>
<dbReference type="Pfam" id="PF07690">
    <property type="entry name" value="MFS_1"/>
    <property type="match status" value="1"/>
</dbReference>
<evidence type="ECO:0000313" key="5">
    <source>
        <dbReference type="Proteomes" id="UP000005408"/>
    </source>
</evidence>
<dbReference type="SUPFAM" id="SSF103473">
    <property type="entry name" value="MFS general substrate transporter"/>
    <property type="match status" value="1"/>
</dbReference>
<keyword evidence="5" id="KW-1185">Reference proteome</keyword>
<proteinExistence type="predicted"/>
<reference evidence="4" key="1">
    <citation type="submission" date="2022-08" db="UniProtKB">
        <authorList>
            <consortium name="EnsemblMetazoa"/>
        </authorList>
    </citation>
    <scope>IDENTIFICATION</scope>
    <source>
        <strain evidence="4">05x7-T-G4-1.051#20</strain>
    </source>
</reference>
<sequence>MTQRSYADHGYAWVILGACFFMYMLLLGSIKSFGILYSEILLTTDNGAGSTALIGSSAGFIQSLTGPFSIFLAVRFSFRSVCLLGGVFLCLGYVTSALIHNVLYWYLTYSVIAGFGYGLAYVPCTTLINYYFERNRALANGIVLSASGVGGFLFPHIYRFLLDRYALSGAMIILGGVMLNICVAASFLRQPLEFTGSQSSTNKTGKSQEVPKTCRELVFRKFCVCGSDVLRDLRFLFISMAFCLTALSYSAYFYTFPSFLESENVGKSTTVFIFSLTGVCEIFARVAMGWFTDLRILSPTCIYGICMVVSGVATLAVPLLHQTTIYYIYAVIVGIFPGSFYALMSVIILETIALKNLPSAFAIITIFIAVFSLLGIPCLGWIEDLTKSWDNVFFITGVLQLLAAMVAFSVSRCFDTNTSDNDIVIEQGKAEAADDKLLGGEKEAGIE</sequence>
<feature type="transmembrane region" description="Helical" evidence="2">
    <location>
        <begin position="137"/>
        <end position="158"/>
    </location>
</feature>
<feature type="transmembrane region" description="Helical" evidence="2">
    <location>
        <begin position="268"/>
        <end position="288"/>
    </location>
</feature>